<feature type="compositionally biased region" description="Pro residues" evidence="1">
    <location>
        <begin position="54"/>
        <end position="66"/>
    </location>
</feature>
<dbReference type="OrthoDB" id="2257100at2759"/>
<proteinExistence type="predicted"/>
<evidence type="ECO:0000313" key="3">
    <source>
        <dbReference type="EMBL" id="KIY63802.1"/>
    </source>
</evidence>
<dbReference type="SUPFAM" id="SSF57959">
    <property type="entry name" value="Leucine zipper domain"/>
    <property type="match status" value="1"/>
</dbReference>
<dbReference type="InterPro" id="IPR004827">
    <property type="entry name" value="bZIP"/>
</dbReference>
<keyword evidence="4" id="KW-1185">Reference proteome</keyword>
<sequence length="458" mass="49274">MPIPSRTHTLEAADHLVAAWRSHCQTRSPFDLTLTELNSLPRPRPAQLVLPGSPLAPSPPPAPTIPLYPTSLNSQNQNVLRSNRNDVLPAGHIRRSVVLPASVNVSAGPSTSQQQQQSVLSSSSALPNDSTSSSSSSPPRKASPVASLGIPLVLPKAPSTAPRRTSDSSPMASTFSDFAPARDNTPPASTLPASMDIHASGQHAAPTAEQLDEAAKFLEQVLGDTSPAFSDASDFLTNTPALDFGTSPFETPLQDFLNTPPNWGDEPLITDDMDLFKDMPLESMFAFEESTTSTQSAPFPPTATSIFPTPLSIPTSSVIMSKQPTGTRKNITPDTLVALDAPTQARQYVTPSATSRKEVPASFQRKRSRAQAFGDDADDDEELERLPAGATEAQQIEHKRRQNTLAARKSRKRKLEYQQTLEDEVQRLTAEANHYKVRAEVLEGVLRSHGLGGAIAPF</sequence>
<feature type="compositionally biased region" description="Polar residues" evidence="1">
    <location>
        <begin position="167"/>
        <end position="176"/>
    </location>
</feature>
<feature type="region of interest" description="Disordered" evidence="1">
    <location>
        <begin position="105"/>
        <end position="191"/>
    </location>
</feature>
<feature type="region of interest" description="Disordered" evidence="1">
    <location>
        <begin position="349"/>
        <end position="380"/>
    </location>
</feature>
<evidence type="ECO:0000259" key="2">
    <source>
        <dbReference type="PROSITE" id="PS50217"/>
    </source>
</evidence>
<feature type="compositionally biased region" description="Low complexity" evidence="1">
    <location>
        <begin position="106"/>
        <end position="147"/>
    </location>
</feature>
<reference evidence="3 4" key="1">
    <citation type="journal article" date="2015" name="Fungal Genet. Biol.">
        <title>Evolution of novel wood decay mechanisms in Agaricales revealed by the genome sequences of Fistulina hepatica and Cylindrobasidium torrendii.</title>
        <authorList>
            <person name="Floudas D."/>
            <person name="Held B.W."/>
            <person name="Riley R."/>
            <person name="Nagy L.G."/>
            <person name="Koehler G."/>
            <person name="Ransdell A.S."/>
            <person name="Younus H."/>
            <person name="Chow J."/>
            <person name="Chiniquy J."/>
            <person name="Lipzen A."/>
            <person name="Tritt A."/>
            <person name="Sun H."/>
            <person name="Haridas S."/>
            <person name="LaButti K."/>
            <person name="Ohm R.A."/>
            <person name="Kues U."/>
            <person name="Blanchette R.A."/>
            <person name="Grigoriev I.V."/>
            <person name="Minto R.E."/>
            <person name="Hibbett D.S."/>
        </authorList>
    </citation>
    <scope>NUCLEOTIDE SEQUENCE [LARGE SCALE GENOMIC DNA]</scope>
    <source>
        <strain evidence="3 4">FP15055 ss-10</strain>
    </source>
</reference>
<dbReference type="Pfam" id="PF00170">
    <property type="entry name" value="bZIP_1"/>
    <property type="match status" value="1"/>
</dbReference>
<accession>A0A0D7B014</accession>
<dbReference type="AlphaFoldDB" id="A0A0D7B014"/>
<dbReference type="STRING" id="1314674.A0A0D7B014"/>
<organism evidence="3 4">
    <name type="scientific">Cylindrobasidium torrendii FP15055 ss-10</name>
    <dbReference type="NCBI Taxonomy" id="1314674"/>
    <lineage>
        <taxon>Eukaryota</taxon>
        <taxon>Fungi</taxon>
        <taxon>Dikarya</taxon>
        <taxon>Basidiomycota</taxon>
        <taxon>Agaricomycotina</taxon>
        <taxon>Agaricomycetes</taxon>
        <taxon>Agaricomycetidae</taxon>
        <taxon>Agaricales</taxon>
        <taxon>Marasmiineae</taxon>
        <taxon>Physalacriaceae</taxon>
        <taxon>Cylindrobasidium</taxon>
    </lineage>
</organism>
<feature type="domain" description="BZIP" evidence="2">
    <location>
        <begin position="393"/>
        <end position="443"/>
    </location>
</feature>
<dbReference type="Gene3D" id="3.30.160.60">
    <property type="entry name" value="Classic Zinc Finger"/>
    <property type="match status" value="1"/>
</dbReference>
<dbReference type="PROSITE" id="PS00036">
    <property type="entry name" value="BZIP_BASIC"/>
    <property type="match status" value="1"/>
</dbReference>
<feature type="region of interest" description="Disordered" evidence="1">
    <location>
        <begin position="45"/>
        <end position="67"/>
    </location>
</feature>
<gene>
    <name evidence="3" type="ORF">CYLTODRAFT_425786</name>
</gene>
<dbReference type="CDD" id="cd12193">
    <property type="entry name" value="bZIP_GCN4"/>
    <property type="match status" value="1"/>
</dbReference>
<name>A0A0D7B014_9AGAR</name>
<dbReference type="EMBL" id="KN880672">
    <property type="protein sequence ID" value="KIY63802.1"/>
    <property type="molecule type" value="Genomic_DNA"/>
</dbReference>
<evidence type="ECO:0000313" key="4">
    <source>
        <dbReference type="Proteomes" id="UP000054007"/>
    </source>
</evidence>
<dbReference type="GO" id="GO:0003700">
    <property type="term" value="F:DNA-binding transcription factor activity"/>
    <property type="evidence" value="ECO:0007669"/>
    <property type="project" value="InterPro"/>
</dbReference>
<dbReference type="Proteomes" id="UP000054007">
    <property type="component" value="Unassembled WGS sequence"/>
</dbReference>
<dbReference type="InterPro" id="IPR046347">
    <property type="entry name" value="bZIP_sf"/>
</dbReference>
<dbReference type="PROSITE" id="PS50217">
    <property type="entry name" value="BZIP"/>
    <property type="match status" value="1"/>
</dbReference>
<dbReference type="SMART" id="SM00338">
    <property type="entry name" value="BRLZ"/>
    <property type="match status" value="1"/>
</dbReference>
<evidence type="ECO:0000256" key="1">
    <source>
        <dbReference type="SAM" id="MobiDB-lite"/>
    </source>
</evidence>
<protein>
    <recommendedName>
        <fullName evidence="2">BZIP domain-containing protein</fullName>
    </recommendedName>
</protein>